<evidence type="ECO:0000313" key="4">
    <source>
        <dbReference type="Proteomes" id="UP001174909"/>
    </source>
</evidence>
<dbReference type="Gene3D" id="3.10.20.90">
    <property type="entry name" value="Phosphatidylinositol 3-kinase Catalytic Subunit, Chain A, domain 1"/>
    <property type="match status" value="1"/>
</dbReference>
<feature type="region of interest" description="Disordered" evidence="1">
    <location>
        <begin position="1"/>
        <end position="22"/>
    </location>
</feature>
<comment type="caution">
    <text evidence="3">The sequence shown here is derived from an EMBL/GenBank/DDBJ whole genome shotgun (WGS) entry which is preliminary data.</text>
</comment>
<feature type="domain" description="UBX" evidence="2">
    <location>
        <begin position="24"/>
        <end position="102"/>
    </location>
</feature>
<dbReference type="PANTHER" id="PTHR23322:SF1">
    <property type="entry name" value="FAS-ASSOCIATED FACTOR 2"/>
    <property type="match status" value="1"/>
</dbReference>
<feature type="compositionally biased region" description="Basic and acidic residues" evidence="1">
    <location>
        <begin position="1"/>
        <end position="16"/>
    </location>
</feature>
<accession>A0AA35SD63</accession>
<dbReference type="GO" id="GO:0036503">
    <property type="term" value="P:ERAD pathway"/>
    <property type="evidence" value="ECO:0007669"/>
    <property type="project" value="TreeGrafter"/>
</dbReference>
<gene>
    <name evidence="3" type="ORF">GBAR_LOCUS15890</name>
</gene>
<dbReference type="EMBL" id="CASHTH010002307">
    <property type="protein sequence ID" value="CAI8027900.1"/>
    <property type="molecule type" value="Genomic_DNA"/>
</dbReference>
<evidence type="ECO:0000313" key="3">
    <source>
        <dbReference type="EMBL" id="CAI8027900.1"/>
    </source>
</evidence>
<dbReference type="InterPro" id="IPR029071">
    <property type="entry name" value="Ubiquitin-like_domsf"/>
</dbReference>
<protein>
    <submittedName>
        <fullName evidence="3">FAS-associated factor 2</fullName>
    </submittedName>
</protein>
<dbReference type="SUPFAM" id="SSF54236">
    <property type="entry name" value="Ubiquitin-like"/>
    <property type="match status" value="1"/>
</dbReference>
<dbReference type="PANTHER" id="PTHR23322">
    <property type="entry name" value="FAS-ASSOCIATED PROTEIN"/>
    <property type="match status" value="1"/>
</dbReference>
<keyword evidence="4" id="KW-1185">Reference proteome</keyword>
<dbReference type="Proteomes" id="UP001174909">
    <property type="component" value="Unassembled WGS sequence"/>
</dbReference>
<dbReference type="SMART" id="SM00166">
    <property type="entry name" value="UBX"/>
    <property type="match status" value="1"/>
</dbReference>
<name>A0AA35SD63_GEOBA</name>
<organism evidence="3 4">
    <name type="scientific">Geodia barretti</name>
    <name type="common">Barrett's horny sponge</name>
    <dbReference type="NCBI Taxonomy" id="519541"/>
    <lineage>
        <taxon>Eukaryota</taxon>
        <taxon>Metazoa</taxon>
        <taxon>Porifera</taxon>
        <taxon>Demospongiae</taxon>
        <taxon>Heteroscleromorpha</taxon>
        <taxon>Tetractinellida</taxon>
        <taxon>Astrophorina</taxon>
        <taxon>Geodiidae</taxon>
        <taxon>Geodia</taxon>
    </lineage>
</organism>
<dbReference type="Pfam" id="PF00789">
    <property type="entry name" value="UBX"/>
    <property type="match status" value="1"/>
</dbReference>
<proteinExistence type="predicted"/>
<reference evidence="3" key="1">
    <citation type="submission" date="2023-03" db="EMBL/GenBank/DDBJ databases">
        <authorList>
            <person name="Steffen K."/>
            <person name="Cardenas P."/>
        </authorList>
    </citation>
    <scope>NUCLEOTIDE SEQUENCE</scope>
</reference>
<dbReference type="InterPro" id="IPR001012">
    <property type="entry name" value="UBX_dom"/>
</dbReference>
<dbReference type="PROSITE" id="PS50033">
    <property type="entry name" value="UBX"/>
    <property type="match status" value="1"/>
</dbReference>
<dbReference type="GO" id="GO:0043130">
    <property type="term" value="F:ubiquitin binding"/>
    <property type="evidence" value="ECO:0007669"/>
    <property type="project" value="TreeGrafter"/>
</dbReference>
<sequence length="107" mass="12033">MQEFAREVSLRRERLPPEPASSVDPATVVLISLRLPSGERLDRRFHISDQLQSLYDFAYTSDSVPRRFTLVTNFPKKELHCPADGGPSLGELSLGPKSVVFMKDESD</sequence>
<dbReference type="GO" id="GO:0005783">
    <property type="term" value="C:endoplasmic reticulum"/>
    <property type="evidence" value="ECO:0007669"/>
    <property type="project" value="TreeGrafter"/>
</dbReference>
<dbReference type="InterPro" id="IPR050730">
    <property type="entry name" value="UBX_domain-protein"/>
</dbReference>
<evidence type="ECO:0000256" key="1">
    <source>
        <dbReference type="SAM" id="MobiDB-lite"/>
    </source>
</evidence>
<dbReference type="AlphaFoldDB" id="A0AA35SD63"/>
<evidence type="ECO:0000259" key="2">
    <source>
        <dbReference type="PROSITE" id="PS50033"/>
    </source>
</evidence>